<proteinExistence type="predicted"/>
<protein>
    <submittedName>
        <fullName evidence="1">Uncharacterized protein</fullName>
    </submittedName>
</protein>
<evidence type="ECO:0000313" key="2">
    <source>
        <dbReference type="Proteomes" id="UP000027327"/>
    </source>
</evidence>
<gene>
    <name evidence="1" type="ORF">J596_0211</name>
</gene>
<dbReference type="AlphaFoldDB" id="A0A062IWT9"/>
<reference evidence="1 2" key="1">
    <citation type="submission" date="2014-04" db="EMBL/GenBank/DDBJ databases">
        <title>Comparative genomics and transcriptomics to identify genetic mechanisms underlying the emergence of carbapenem resistant Acinetobacter baumannii (CRAb).</title>
        <authorList>
            <person name="Harris A.D."/>
            <person name="Johnson K.J."/>
            <person name="George J."/>
            <person name="Nadendla S."/>
            <person name="Daugherty S.C."/>
            <person name="Parankush S."/>
            <person name="Sadzewicz L."/>
            <person name="Tallon L."/>
            <person name="Sengamalay N."/>
            <person name="Hazen T.H."/>
            <person name="Rasko D.A."/>
        </authorList>
    </citation>
    <scope>NUCLEOTIDE SEQUENCE [LARGE SCALE GENOMIC DNA]</scope>
    <source>
        <strain evidence="1 2">21072</strain>
    </source>
</reference>
<sequence>MIYFIFISALIALVVIIAFQQNALEEAKQKHWDEVRDHAETRKKLEELERVEEKQEETPLVADKAIRQRYPRKPTAMDYYTLFEANPIGRDILDDLVNLFGGVSYTRGGHDADRETCFKAGKKFVVDHIIIQANKATTNQENQSEVTTDDN</sequence>
<name>A0A062IWT9_ACIBA</name>
<dbReference type="EMBL" id="JMOD01000002">
    <property type="protein sequence ID" value="KCY22992.1"/>
    <property type="molecule type" value="Genomic_DNA"/>
</dbReference>
<evidence type="ECO:0000313" key="1">
    <source>
        <dbReference type="EMBL" id="KCY22992.1"/>
    </source>
</evidence>
<dbReference type="RefSeq" id="WP_032035553.1">
    <property type="nucleotide sequence ID" value="NZ_JMOD01000002.1"/>
</dbReference>
<dbReference type="PATRIC" id="fig|1310697.3.peg.198"/>
<accession>A0A062IWT9</accession>
<dbReference type="Proteomes" id="UP000027327">
    <property type="component" value="Unassembled WGS sequence"/>
</dbReference>
<organism evidence="1 2">
    <name type="scientific">Acinetobacter baumannii 21072</name>
    <dbReference type="NCBI Taxonomy" id="1310697"/>
    <lineage>
        <taxon>Bacteria</taxon>
        <taxon>Pseudomonadati</taxon>
        <taxon>Pseudomonadota</taxon>
        <taxon>Gammaproteobacteria</taxon>
        <taxon>Moraxellales</taxon>
        <taxon>Moraxellaceae</taxon>
        <taxon>Acinetobacter</taxon>
        <taxon>Acinetobacter calcoaceticus/baumannii complex</taxon>
    </lineage>
</organism>
<comment type="caution">
    <text evidence="1">The sequence shown here is derived from an EMBL/GenBank/DDBJ whole genome shotgun (WGS) entry which is preliminary data.</text>
</comment>